<sequence length="49" mass="5606">ASKKIFCILDIEDIRQPCLSLGSKEASTQCFRFLGQTVRDTHKEAIIFF</sequence>
<dbReference type="EMBL" id="HACA01011281">
    <property type="protein sequence ID" value="CDW28642.1"/>
    <property type="molecule type" value="Transcribed_RNA"/>
</dbReference>
<feature type="non-terminal residue" evidence="1">
    <location>
        <position position="1"/>
    </location>
</feature>
<name>A0A0K2TSI6_LEPSM</name>
<organism evidence="1">
    <name type="scientific">Lepeophtheirus salmonis</name>
    <name type="common">Salmon louse</name>
    <name type="synonym">Caligus salmonis</name>
    <dbReference type="NCBI Taxonomy" id="72036"/>
    <lineage>
        <taxon>Eukaryota</taxon>
        <taxon>Metazoa</taxon>
        <taxon>Ecdysozoa</taxon>
        <taxon>Arthropoda</taxon>
        <taxon>Crustacea</taxon>
        <taxon>Multicrustacea</taxon>
        <taxon>Hexanauplia</taxon>
        <taxon>Copepoda</taxon>
        <taxon>Siphonostomatoida</taxon>
        <taxon>Caligidae</taxon>
        <taxon>Lepeophtheirus</taxon>
    </lineage>
</organism>
<evidence type="ECO:0000313" key="1">
    <source>
        <dbReference type="EMBL" id="CDW28642.1"/>
    </source>
</evidence>
<accession>A0A0K2TSI6</accession>
<protein>
    <submittedName>
        <fullName evidence="1">Uncharacterized protein</fullName>
    </submittedName>
</protein>
<proteinExistence type="predicted"/>
<reference evidence="1" key="1">
    <citation type="submission" date="2014-05" db="EMBL/GenBank/DDBJ databases">
        <authorList>
            <person name="Chronopoulou M."/>
        </authorList>
    </citation>
    <scope>NUCLEOTIDE SEQUENCE</scope>
    <source>
        <tissue evidence="1">Whole organism</tissue>
    </source>
</reference>
<dbReference type="AlphaFoldDB" id="A0A0K2TSI6"/>